<dbReference type="NCBIfam" id="TIGR04183">
    <property type="entry name" value="Por_Secre_tail"/>
    <property type="match status" value="1"/>
</dbReference>
<dbReference type="InterPro" id="IPR001322">
    <property type="entry name" value="Lamin_tail_dom"/>
</dbReference>
<dbReference type="STRING" id="1416779.SAMN05444409_3690"/>
<reference evidence="4" key="1">
    <citation type="submission" date="2016-11" db="EMBL/GenBank/DDBJ databases">
        <authorList>
            <person name="Varghese N."/>
            <person name="Submissions S."/>
        </authorList>
    </citation>
    <scope>NUCLEOTIDE SEQUENCE [LARGE SCALE GENOMIC DNA]</scope>
    <source>
        <strain evidence="4">DSM 27623</strain>
    </source>
</reference>
<dbReference type="InterPro" id="IPR036415">
    <property type="entry name" value="Lamin_tail_dom_sf"/>
</dbReference>
<dbReference type="OrthoDB" id="1465721at2"/>
<keyword evidence="4" id="KW-1185">Reference proteome</keyword>
<feature type="domain" description="LTD" evidence="2">
    <location>
        <begin position="15"/>
        <end position="157"/>
    </location>
</feature>
<dbReference type="EMBL" id="FSRK01000003">
    <property type="protein sequence ID" value="SIO46648.1"/>
    <property type="molecule type" value="Genomic_DNA"/>
</dbReference>
<sequence length="287" mass="29906">MKKFFTFVGLVSSVAFFNAQIVINEIYTAGGLLNALFRTDFIELKNIGSSTASLTGATIQYGAFSGQFTQYHNLPSITLAPGQTYLIQQGSEGTAGDGLIGVNLIVDVVLNLDGSGPVAGVGLQLGLASGKVALATNNVRVTGPTASNVIDFVGYGLANQFEGNGAAPSPLLVLSISRNANGTDTNNNNIDFTAGLPTPQGSGQTLAVGDINGSKSAFIRNTLVKNNEVYFSSDVQDVQFFTMSGQLVKKANVKAGAKVSIADLPKGNYIVTGTVNNNKVTERVLKE</sequence>
<dbReference type="Pfam" id="PF00932">
    <property type="entry name" value="LTD"/>
    <property type="match status" value="1"/>
</dbReference>
<organism evidence="3 4">
    <name type="scientific">Epilithonimonas zeae</name>
    <dbReference type="NCBI Taxonomy" id="1416779"/>
    <lineage>
        <taxon>Bacteria</taxon>
        <taxon>Pseudomonadati</taxon>
        <taxon>Bacteroidota</taxon>
        <taxon>Flavobacteriia</taxon>
        <taxon>Flavobacteriales</taxon>
        <taxon>Weeksellaceae</taxon>
        <taxon>Chryseobacterium group</taxon>
        <taxon>Epilithonimonas</taxon>
    </lineage>
</organism>
<dbReference type="PROSITE" id="PS51841">
    <property type="entry name" value="LTD"/>
    <property type="match status" value="1"/>
</dbReference>
<dbReference type="InterPro" id="IPR026444">
    <property type="entry name" value="Secre_tail"/>
</dbReference>
<proteinExistence type="predicted"/>
<accession>A0A1N6JQN2</accession>
<evidence type="ECO:0000313" key="3">
    <source>
        <dbReference type="EMBL" id="SIO46648.1"/>
    </source>
</evidence>
<evidence type="ECO:0000259" key="2">
    <source>
        <dbReference type="PROSITE" id="PS51841"/>
    </source>
</evidence>
<evidence type="ECO:0000256" key="1">
    <source>
        <dbReference type="ARBA" id="ARBA00022729"/>
    </source>
</evidence>
<name>A0A1N6JQN2_9FLAO</name>
<dbReference type="Proteomes" id="UP000185207">
    <property type="component" value="Unassembled WGS sequence"/>
</dbReference>
<dbReference type="SUPFAM" id="SSF74853">
    <property type="entry name" value="Lamin A/C globular tail domain"/>
    <property type="match status" value="1"/>
</dbReference>
<keyword evidence="1" id="KW-0732">Signal</keyword>
<dbReference type="RefSeq" id="WP_074236826.1">
    <property type="nucleotide sequence ID" value="NZ_FSRK01000003.1"/>
</dbReference>
<protein>
    <recommendedName>
        <fullName evidence="2">LTD domain-containing protein</fullName>
    </recommendedName>
</protein>
<dbReference type="AlphaFoldDB" id="A0A1N6JQN2"/>
<gene>
    <name evidence="3" type="ORF">SAMN05444409_3690</name>
</gene>
<dbReference type="Gene3D" id="2.60.40.1260">
    <property type="entry name" value="Lamin Tail domain"/>
    <property type="match status" value="1"/>
</dbReference>
<evidence type="ECO:0000313" key="4">
    <source>
        <dbReference type="Proteomes" id="UP000185207"/>
    </source>
</evidence>